<keyword evidence="3" id="KW-1185">Reference proteome</keyword>
<dbReference type="RefSeq" id="XP_056052949.1">
    <property type="nucleotide sequence ID" value="XM_056201170.1"/>
</dbReference>
<dbReference type="EMBL" id="JAJHUN010000009">
    <property type="protein sequence ID" value="KAJ4151235.1"/>
    <property type="molecule type" value="Genomic_DNA"/>
</dbReference>
<feature type="compositionally biased region" description="Polar residues" evidence="1">
    <location>
        <begin position="1"/>
        <end position="14"/>
    </location>
</feature>
<proteinExistence type="predicted"/>
<feature type="compositionally biased region" description="Polar residues" evidence="1">
    <location>
        <begin position="34"/>
        <end position="83"/>
    </location>
</feature>
<feature type="region of interest" description="Disordered" evidence="1">
    <location>
        <begin position="1"/>
        <end position="95"/>
    </location>
</feature>
<dbReference type="AlphaFoldDB" id="A0A9W8ULN1"/>
<dbReference type="GeneID" id="80899107"/>
<name>A0A9W8ULN1_AKAMU</name>
<accession>A0A9W8ULN1</accession>
<evidence type="ECO:0000256" key="1">
    <source>
        <dbReference type="SAM" id="MobiDB-lite"/>
    </source>
</evidence>
<feature type="compositionally biased region" description="Low complexity" evidence="1">
    <location>
        <begin position="133"/>
        <end position="145"/>
    </location>
</feature>
<evidence type="ECO:0000313" key="2">
    <source>
        <dbReference type="EMBL" id="KAJ4151235.1"/>
    </source>
</evidence>
<comment type="caution">
    <text evidence="2">The sequence shown here is derived from an EMBL/GenBank/DDBJ whole genome shotgun (WGS) entry which is preliminary data.</text>
</comment>
<protein>
    <submittedName>
        <fullName evidence="2">Uncharacterized protein</fullName>
    </submittedName>
</protein>
<reference evidence="2" key="1">
    <citation type="journal article" date="2023" name="Access Microbiol">
        <title>De-novo genome assembly for Akanthomyces muscarius, a biocontrol agent of insect agricultural pests.</title>
        <authorList>
            <person name="Erdos Z."/>
            <person name="Studholme D.J."/>
            <person name="Raymond B."/>
            <person name="Sharma M."/>
        </authorList>
    </citation>
    <scope>NUCLEOTIDE SEQUENCE</scope>
    <source>
        <strain evidence="2">Ve6</strain>
    </source>
</reference>
<dbReference type="KEGG" id="amus:LMH87_011948"/>
<dbReference type="Proteomes" id="UP001144673">
    <property type="component" value="Chromosome 4"/>
</dbReference>
<feature type="region of interest" description="Disordered" evidence="1">
    <location>
        <begin position="125"/>
        <end position="145"/>
    </location>
</feature>
<organism evidence="2 3">
    <name type="scientific">Akanthomyces muscarius</name>
    <name type="common">Entomopathogenic fungus</name>
    <name type="synonym">Lecanicillium muscarium</name>
    <dbReference type="NCBI Taxonomy" id="2231603"/>
    <lineage>
        <taxon>Eukaryota</taxon>
        <taxon>Fungi</taxon>
        <taxon>Dikarya</taxon>
        <taxon>Ascomycota</taxon>
        <taxon>Pezizomycotina</taxon>
        <taxon>Sordariomycetes</taxon>
        <taxon>Hypocreomycetidae</taxon>
        <taxon>Hypocreales</taxon>
        <taxon>Cordycipitaceae</taxon>
        <taxon>Akanthomyces</taxon>
    </lineage>
</organism>
<gene>
    <name evidence="2" type="ORF">LMH87_011948</name>
</gene>
<sequence length="145" mass="16433">MSSHQPEQDISLSKDQAAPWISPMSSMDFDEQGEASQRMSSISSHLGYSQLNHDRPTQLQSLQCNLRQSASLISPKQSIQDSPGASPRKGSLFYKRVIDTRPHNHRIDESDVITRRHIDRRILASKKFPVGTSMEQRQQSSSQEE</sequence>
<evidence type="ECO:0000313" key="3">
    <source>
        <dbReference type="Proteomes" id="UP001144673"/>
    </source>
</evidence>